<dbReference type="PROSITE" id="PS00893">
    <property type="entry name" value="NUDIX_BOX"/>
    <property type="match status" value="1"/>
</dbReference>
<dbReference type="GO" id="GO:0006742">
    <property type="term" value="P:NADP+ catabolic process"/>
    <property type="evidence" value="ECO:0007669"/>
    <property type="project" value="TreeGrafter"/>
</dbReference>
<dbReference type="EMBL" id="QHHQ01000001">
    <property type="protein sequence ID" value="RAI03120.1"/>
    <property type="molecule type" value="Genomic_DNA"/>
</dbReference>
<dbReference type="SUPFAM" id="SSF55811">
    <property type="entry name" value="Nudix"/>
    <property type="match status" value="1"/>
</dbReference>
<comment type="cofactor">
    <cofactor evidence="1">
        <name>Mg(2+)</name>
        <dbReference type="ChEBI" id="CHEBI:18420"/>
    </cofactor>
</comment>
<gene>
    <name evidence="11" type="ORF">DLJ53_00915</name>
</gene>
<keyword evidence="7" id="KW-0460">Magnesium</keyword>
<dbReference type="AlphaFoldDB" id="A0A8B2NWS1"/>
<comment type="cofactor">
    <cofactor evidence="2">
        <name>Zn(2+)</name>
        <dbReference type="ChEBI" id="CHEBI:29105"/>
    </cofactor>
</comment>
<dbReference type="InterPro" id="IPR015375">
    <property type="entry name" value="NADH_PPase-like_N"/>
</dbReference>
<keyword evidence="6" id="KW-0378">Hydrolase</keyword>
<reference evidence="11 12" key="1">
    <citation type="submission" date="2018-05" db="EMBL/GenBank/DDBJ databases">
        <title>Acuticoccus sediminis sp. nov., isolated from deep-sea sediment of Indian Ocean.</title>
        <authorList>
            <person name="Liu X."/>
            <person name="Lai Q."/>
            <person name="Du Y."/>
            <person name="Sun F."/>
            <person name="Zhang X."/>
            <person name="Wang S."/>
            <person name="Shao Z."/>
        </authorList>
    </citation>
    <scope>NUCLEOTIDE SEQUENCE [LARGE SCALE GENOMIC DNA]</scope>
    <source>
        <strain evidence="11 12">PTG4-2</strain>
    </source>
</reference>
<dbReference type="RefSeq" id="WP_111341536.1">
    <property type="nucleotide sequence ID" value="NZ_JAIWKD010000001.1"/>
</dbReference>
<evidence type="ECO:0000256" key="3">
    <source>
        <dbReference type="ARBA" id="ARBA00009595"/>
    </source>
</evidence>
<dbReference type="Pfam" id="PF09296">
    <property type="entry name" value="NUDIX-like"/>
    <property type="match status" value="1"/>
</dbReference>
<dbReference type="Pfam" id="PF09297">
    <property type="entry name" value="Zn_ribbon_NUD"/>
    <property type="match status" value="1"/>
</dbReference>
<comment type="catalytic activity">
    <reaction evidence="9">
        <text>a 5'-end NAD(+)-phospho-ribonucleoside in mRNA + H2O = a 5'-end phospho-adenosine-phospho-ribonucleoside in mRNA + beta-nicotinamide D-ribonucleotide + 2 H(+)</text>
        <dbReference type="Rhea" id="RHEA:60876"/>
        <dbReference type="Rhea" id="RHEA-COMP:15698"/>
        <dbReference type="Rhea" id="RHEA-COMP:15719"/>
        <dbReference type="ChEBI" id="CHEBI:14649"/>
        <dbReference type="ChEBI" id="CHEBI:15377"/>
        <dbReference type="ChEBI" id="CHEBI:15378"/>
        <dbReference type="ChEBI" id="CHEBI:144029"/>
        <dbReference type="ChEBI" id="CHEBI:144051"/>
    </reaction>
    <physiologicalReaction direction="left-to-right" evidence="9">
        <dbReference type="Rhea" id="RHEA:60877"/>
    </physiologicalReaction>
</comment>
<dbReference type="InterPro" id="IPR049734">
    <property type="entry name" value="NudC-like_C"/>
</dbReference>
<evidence type="ECO:0000313" key="12">
    <source>
        <dbReference type="Proteomes" id="UP000249590"/>
    </source>
</evidence>
<dbReference type="Gene3D" id="3.90.79.10">
    <property type="entry name" value="Nucleoside Triphosphate Pyrophosphohydrolase"/>
    <property type="match status" value="1"/>
</dbReference>
<evidence type="ECO:0000256" key="7">
    <source>
        <dbReference type="ARBA" id="ARBA00022842"/>
    </source>
</evidence>
<evidence type="ECO:0000256" key="6">
    <source>
        <dbReference type="ARBA" id="ARBA00022801"/>
    </source>
</evidence>
<evidence type="ECO:0000256" key="8">
    <source>
        <dbReference type="ARBA" id="ARBA00023027"/>
    </source>
</evidence>
<evidence type="ECO:0000256" key="2">
    <source>
        <dbReference type="ARBA" id="ARBA00001947"/>
    </source>
</evidence>
<dbReference type="GO" id="GO:0046872">
    <property type="term" value="F:metal ion binding"/>
    <property type="evidence" value="ECO:0007669"/>
    <property type="project" value="UniProtKB-KW"/>
</dbReference>
<dbReference type="CDD" id="cd03429">
    <property type="entry name" value="NUDIX_NADH_pyrophosphatase_Nudt13"/>
    <property type="match status" value="1"/>
</dbReference>
<dbReference type="PROSITE" id="PS51462">
    <property type="entry name" value="NUDIX"/>
    <property type="match status" value="1"/>
</dbReference>
<evidence type="ECO:0000259" key="10">
    <source>
        <dbReference type="PROSITE" id="PS51462"/>
    </source>
</evidence>
<protein>
    <recommendedName>
        <fullName evidence="4">NAD(+) diphosphatase</fullName>
        <ecNumber evidence="4">3.6.1.22</ecNumber>
    </recommendedName>
</protein>
<dbReference type="NCBIfam" id="NF001299">
    <property type="entry name" value="PRK00241.1"/>
    <property type="match status" value="1"/>
</dbReference>
<keyword evidence="8" id="KW-0520">NAD</keyword>
<dbReference type="GO" id="GO:0019677">
    <property type="term" value="P:NAD+ catabolic process"/>
    <property type="evidence" value="ECO:0007669"/>
    <property type="project" value="TreeGrafter"/>
</dbReference>
<feature type="domain" description="Nudix hydrolase" evidence="10">
    <location>
        <begin position="164"/>
        <end position="285"/>
    </location>
</feature>
<dbReference type="GO" id="GO:0035529">
    <property type="term" value="F:NADH pyrophosphatase activity"/>
    <property type="evidence" value="ECO:0007669"/>
    <property type="project" value="TreeGrafter"/>
</dbReference>
<dbReference type="InterPro" id="IPR015797">
    <property type="entry name" value="NUDIX_hydrolase-like_dom_sf"/>
</dbReference>
<evidence type="ECO:0000256" key="5">
    <source>
        <dbReference type="ARBA" id="ARBA00022723"/>
    </source>
</evidence>
<accession>A0A8B2NWS1</accession>
<comment type="similarity">
    <text evidence="3">Belongs to the Nudix hydrolase family. NudC subfamily.</text>
</comment>
<dbReference type="PANTHER" id="PTHR42904">
    <property type="entry name" value="NUDIX HYDROLASE, NUDC SUBFAMILY"/>
    <property type="match status" value="1"/>
</dbReference>
<name>A0A8B2NWS1_9HYPH</name>
<dbReference type="EC" id="3.6.1.22" evidence="4"/>
<sequence>MTLSYPLVDVSAQMAFGVNRLDRMSERRDDALLLSSLRRDPQARAFLYAGAQIVTKDGGFLFSKSEAEALGADWATTTFLGQSEDGPLFGASIPEADGLETKSLRSVALEAELPLDLLGPAAQASALLVWHRTHEFCGRCGHRTTLGEAGYRRECPNCGAQHFPRTDPVVIMLAIDGERCVLGRRANMSFYSSLAGFMEPGETIEAAVRREIWEEAGVATGRVVYHASQPWPFPANLMIGCFAEATSFEIDPRDKELEDVRWFDRKDLPSMLEGRNPPLAVPGAYSIAHYLIKTYAERGSEVLVNGR</sequence>
<evidence type="ECO:0000256" key="9">
    <source>
        <dbReference type="ARBA" id="ARBA00023679"/>
    </source>
</evidence>
<dbReference type="Gene3D" id="3.90.79.20">
    <property type="match status" value="1"/>
</dbReference>
<keyword evidence="5" id="KW-0479">Metal-binding</keyword>
<dbReference type="Proteomes" id="UP000249590">
    <property type="component" value="Unassembled WGS sequence"/>
</dbReference>
<proteinExistence type="inferred from homology"/>
<dbReference type="InterPro" id="IPR050241">
    <property type="entry name" value="NAD-cap_RNA_hydrolase_NudC"/>
</dbReference>
<evidence type="ECO:0000256" key="1">
    <source>
        <dbReference type="ARBA" id="ARBA00001946"/>
    </source>
</evidence>
<dbReference type="PANTHER" id="PTHR42904:SF6">
    <property type="entry name" value="NAD-CAPPED RNA HYDROLASE NUDT12"/>
    <property type="match status" value="1"/>
</dbReference>
<dbReference type="InterPro" id="IPR000086">
    <property type="entry name" value="NUDIX_hydrolase_dom"/>
</dbReference>
<dbReference type="InterPro" id="IPR020084">
    <property type="entry name" value="NUDIX_hydrolase_CS"/>
</dbReference>
<keyword evidence="12" id="KW-1185">Reference proteome</keyword>
<comment type="caution">
    <text evidence="11">The sequence shown here is derived from an EMBL/GenBank/DDBJ whole genome shotgun (WGS) entry which is preliminary data.</text>
</comment>
<dbReference type="GO" id="GO:0005829">
    <property type="term" value="C:cytosol"/>
    <property type="evidence" value="ECO:0007669"/>
    <property type="project" value="TreeGrafter"/>
</dbReference>
<evidence type="ECO:0000313" key="11">
    <source>
        <dbReference type="EMBL" id="RAI03120.1"/>
    </source>
</evidence>
<evidence type="ECO:0000256" key="4">
    <source>
        <dbReference type="ARBA" id="ARBA00012381"/>
    </source>
</evidence>
<organism evidence="11 12">
    <name type="scientific">Acuticoccus sediminis</name>
    <dbReference type="NCBI Taxonomy" id="2184697"/>
    <lineage>
        <taxon>Bacteria</taxon>
        <taxon>Pseudomonadati</taxon>
        <taxon>Pseudomonadota</taxon>
        <taxon>Alphaproteobacteria</taxon>
        <taxon>Hyphomicrobiales</taxon>
        <taxon>Amorphaceae</taxon>
        <taxon>Acuticoccus</taxon>
    </lineage>
</organism>
<dbReference type="Pfam" id="PF00293">
    <property type="entry name" value="NUDIX"/>
    <property type="match status" value="1"/>
</dbReference>
<dbReference type="OrthoDB" id="9791656at2"/>
<dbReference type="InterPro" id="IPR015376">
    <property type="entry name" value="Znr_NADH_PPase"/>
</dbReference>